<dbReference type="Pfam" id="PF20581">
    <property type="entry name" value="DUF6785"/>
    <property type="match status" value="1"/>
</dbReference>
<feature type="transmembrane region" description="Helical" evidence="1">
    <location>
        <begin position="12"/>
        <end position="31"/>
    </location>
</feature>
<gene>
    <name evidence="3" type="ORF">METZ01_LOCUS193630</name>
</gene>
<dbReference type="InterPro" id="IPR046712">
    <property type="entry name" value="DUF6785"/>
</dbReference>
<feature type="transmembrane region" description="Helical" evidence="1">
    <location>
        <begin position="267"/>
        <end position="293"/>
    </location>
</feature>
<protein>
    <recommendedName>
        <fullName evidence="2">DUF6785 domain-containing protein</fullName>
    </recommendedName>
</protein>
<feature type="non-terminal residue" evidence="3">
    <location>
        <position position="372"/>
    </location>
</feature>
<keyword evidence="1" id="KW-0812">Transmembrane</keyword>
<feature type="transmembrane region" description="Helical" evidence="1">
    <location>
        <begin position="160"/>
        <end position="181"/>
    </location>
</feature>
<feature type="transmembrane region" description="Helical" evidence="1">
    <location>
        <begin position="79"/>
        <end position="101"/>
    </location>
</feature>
<feature type="transmembrane region" description="Helical" evidence="1">
    <location>
        <begin position="43"/>
        <end position="67"/>
    </location>
</feature>
<keyword evidence="1" id="KW-1133">Transmembrane helix</keyword>
<evidence type="ECO:0000256" key="1">
    <source>
        <dbReference type="SAM" id="Phobius"/>
    </source>
</evidence>
<feature type="transmembrane region" description="Helical" evidence="1">
    <location>
        <begin position="214"/>
        <end position="235"/>
    </location>
</feature>
<dbReference type="EMBL" id="UINC01040633">
    <property type="protein sequence ID" value="SVB40776.1"/>
    <property type="molecule type" value="Genomic_DNA"/>
</dbReference>
<evidence type="ECO:0000259" key="2">
    <source>
        <dbReference type="Pfam" id="PF20581"/>
    </source>
</evidence>
<evidence type="ECO:0000313" key="3">
    <source>
        <dbReference type="EMBL" id="SVB40776.1"/>
    </source>
</evidence>
<proteinExistence type="predicted"/>
<reference evidence="3" key="1">
    <citation type="submission" date="2018-05" db="EMBL/GenBank/DDBJ databases">
        <authorList>
            <person name="Lanie J.A."/>
            <person name="Ng W.-L."/>
            <person name="Kazmierczak K.M."/>
            <person name="Andrzejewski T.M."/>
            <person name="Davidsen T.M."/>
            <person name="Wayne K.J."/>
            <person name="Tettelin H."/>
            <person name="Glass J.I."/>
            <person name="Rusch D."/>
            <person name="Podicherti R."/>
            <person name="Tsui H.-C.T."/>
            <person name="Winkler M.E."/>
        </authorList>
    </citation>
    <scope>NUCLEOTIDE SEQUENCE</scope>
</reference>
<name>A0A382DQK7_9ZZZZ</name>
<organism evidence="3">
    <name type="scientific">marine metagenome</name>
    <dbReference type="NCBI Taxonomy" id="408172"/>
    <lineage>
        <taxon>unclassified sequences</taxon>
        <taxon>metagenomes</taxon>
        <taxon>ecological metagenomes</taxon>
    </lineage>
</organism>
<feature type="domain" description="DUF6785" evidence="2">
    <location>
        <begin position="15"/>
        <end position="372"/>
    </location>
</feature>
<keyword evidence="1" id="KW-0472">Membrane</keyword>
<sequence>MTNKSDNTRKTSVIAILIGILLIPANNLWLMRGATWGSGYPTTFSLFFHVIFFLFFITLFNLFVHRLFPRLALNSSELLLIYTMLSVASGISGLDMMQVLITFVGGVKWMATTENEWQDLFFHYIPDWLVVSDAVVLNGFHEGDSSLYLKSHMIRWLTPVLVWSGFISLLAFVMLCLTVIVRKQWIESEKLSYPIIQLPLHLTLKPELFLKNKIMWIGFILAGGVDFINGLHFLYPAVPGFGGQLYDLQPFFTTPPWNAIGWTPIPIFPYAVGLAFFMPLDLSFSCWFFYLFWKAERVFGSVLGLRNLPKFPYIEAQTSGAYIGLCVLAIWSTRHHIKQMFSTIFHRNETHNMDSTGEPISYANALLGAVIG</sequence>
<dbReference type="AlphaFoldDB" id="A0A382DQK7"/>
<accession>A0A382DQK7</accession>